<feature type="transmembrane region" description="Helical" evidence="1">
    <location>
        <begin position="85"/>
        <end position="110"/>
    </location>
</feature>
<feature type="transmembrane region" description="Helical" evidence="1">
    <location>
        <begin position="55"/>
        <end position="73"/>
    </location>
</feature>
<dbReference type="Proteomes" id="UP000316184">
    <property type="component" value="Unassembled WGS sequence"/>
</dbReference>
<keyword evidence="1" id="KW-0472">Membrane</keyword>
<evidence type="ECO:0000256" key="1">
    <source>
        <dbReference type="SAM" id="Phobius"/>
    </source>
</evidence>
<name>A0A561U1I7_9PSEU</name>
<comment type="caution">
    <text evidence="2">The sequence shown here is derived from an EMBL/GenBank/DDBJ whole genome shotgun (WGS) entry which is preliminary data.</text>
</comment>
<gene>
    <name evidence="2" type="ORF">FHU35_1572</name>
</gene>
<keyword evidence="3" id="KW-1185">Reference proteome</keyword>
<evidence type="ECO:0000313" key="2">
    <source>
        <dbReference type="EMBL" id="TWF93232.1"/>
    </source>
</evidence>
<keyword evidence="1" id="KW-0812">Transmembrane</keyword>
<protein>
    <submittedName>
        <fullName evidence="2">Uncharacterized protein</fullName>
    </submittedName>
</protein>
<reference evidence="2 3" key="1">
    <citation type="submission" date="2019-06" db="EMBL/GenBank/DDBJ databases">
        <title>Sequencing the genomes of 1000 actinobacteria strains.</title>
        <authorList>
            <person name="Klenk H.-P."/>
        </authorList>
    </citation>
    <scope>NUCLEOTIDE SEQUENCE [LARGE SCALE GENOMIC DNA]</scope>
    <source>
        <strain evidence="2 3">DSM 46699</strain>
    </source>
</reference>
<keyword evidence="1" id="KW-1133">Transmembrane helix</keyword>
<feature type="transmembrane region" description="Helical" evidence="1">
    <location>
        <begin position="12"/>
        <end position="35"/>
    </location>
</feature>
<accession>A0A561U1I7</accession>
<proteinExistence type="predicted"/>
<dbReference type="RefSeq" id="WP_145742850.1">
    <property type="nucleotide sequence ID" value="NZ_VIWX01000005.1"/>
</dbReference>
<organism evidence="2 3">
    <name type="scientific">Saccharopolyspora dendranthemae</name>
    <dbReference type="NCBI Taxonomy" id="1181886"/>
    <lineage>
        <taxon>Bacteria</taxon>
        <taxon>Bacillati</taxon>
        <taxon>Actinomycetota</taxon>
        <taxon>Actinomycetes</taxon>
        <taxon>Pseudonocardiales</taxon>
        <taxon>Pseudonocardiaceae</taxon>
        <taxon>Saccharopolyspora</taxon>
    </lineage>
</organism>
<sequence>MSAPDTSGRPAAVVFAVLATLTALPIVAFTAFVGIWGASVPCQPGGEGGCTPRGIATGLAVLVLLAGPVYLWFRVRRPDSTLTAVVVGLVGLVAGPVVALVLMSMALNLFA</sequence>
<dbReference type="AlphaFoldDB" id="A0A561U1I7"/>
<dbReference type="EMBL" id="VIWX01000005">
    <property type="protein sequence ID" value="TWF93232.1"/>
    <property type="molecule type" value="Genomic_DNA"/>
</dbReference>
<evidence type="ECO:0000313" key="3">
    <source>
        <dbReference type="Proteomes" id="UP000316184"/>
    </source>
</evidence>